<dbReference type="KEGG" id="lak:106179464"/>
<dbReference type="AlphaFoldDB" id="A0A1S3K7Y1"/>
<dbReference type="InterPro" id="IPR011010">
    <property type="entry name" value="DNA_brk_join_enz"/>
</dbReference>
<dbReference type="GeneID" id="106179464"/>
<sequence>MGGCKSILCNSLARDIILWCKARNIWLTAAYLPGSLNIVADRESRVFHDDTEWMLDIDTYRKLDSEMPPENCPRQGDRDTDSTMLEDTGLVSKTANSIDSQPSFVAKEEEVAGASIQPSKSSIMQQSQSTCMPLVRDALKEQQISEPAINIIPRSWRDSSHKQYRTYLTKWQLFCSKREINSIRPPIGDALDFLVELFHSGLSYSALNTARSALSAVLIMESGIPFGAMPIVKRFIKAVYQSKPPSPRYHCIWDVKVVLDYLCTLPIVSRLSLKDLTLKLIVLMALTSAQWGQTLHLLNTGDMHIGKASYTFTIHQHIKQSRPRTTLPAIKFSAYPVNKKLCVVNCLSEYLLRTQSLRKEGDRLFVSYTKPHGVVGRETVSRWIKVMLARAGIDITIFKAHSTRAAATSAAFRATVPLEDILNKAGWSNASTFARFYNKPIVSQNSFSDTLLRSINTK</sequence>
<dbReference type="OrthoDB" id="10064229at2759"/>
<dbReference type="InterPro" id="IPR010998">
    <property type="entry name" value="Integrase_recombinase_N"/>
</dbReference>
<keyword evidence="1" id="KW-0238">DNA-binding</keyword>
<evidence type="ECO:0000313" key="3">
    <source>
        <dbReference type="Proteomes" id="UP000085678"/>
    </source>
</evidence>
<keyword evidence="3" id="KW-1185">Reference proteome</keyword>
<dbReference type="SUPFAM" id="SSF56349">
    <property type="entry name" value="DNA breaking-rejoining enzymes"/>
    <property type="match status" value="1"/>
</dbReference>
<dbReference type="GO" id="GO:0015074">
    <property type="term" value="P:DNA integration"/>
    <property type="evidence" value="ECO:0007669"/>
    <property type="project" value="InterPro"/>
</dbReference>
<organism evidence="3 4">
    <name type="scientific">Lingula anatina</name>
    <name type="common">Brachiopod</name>
    <name type="synonym">Lingula unguis</name>
    <dbReference type="NCBI Taxonomy" id="7574"/>
    <lineage>
        <taxon>Eukaryota</taxon>
        <taxon>Metazoa</taxon>
        <taxon>Spiralia</taxon>
        <taxon>Lophotrochozoa</taxon>
        <taxon>Brachiopoda</taxon>
        <taxon>Linguliformea</taxon>
        <taxon>Lingulata</taxon>
        <taxon>Lingulida</taxon>
        <taxon>Linguloidea</taxon>
        <taxon>Lingulidae</taxon>
        <taxon>Lingula</taxon>
    </lineage>
</organism>
<dbReference type="PANTHER" id="PTHR35617">
    <property type="entry name" value="PHAGE_INTEGRASE DOMAIN-CONTAINING PROTEIN"/>
    <property type="match status" value="1"/>
</dbReference>
<dbReference type="CDD" id="cd09275">
    <property type="entry name" value="RNase_HI_RT_DIRS1"/>
    <property type="match status" value="1"/>
</dbReference>
<dbReference type="Gene3D" id="1.10.443.10">
    <property type="entry name" value="Intergrase catalytic core"/>
    <property type="match status" value="1"/>
</dbReference>
<name>A0A1S3K7Y1_LINAN</name>
<dbReference type="PANTHER" id="PTHR35617:SF3">
    <property type="entry name" value="CORE-BINDING (CB) DOMAIN-CONTAINING PROTEIN"/>
    <property type="match status" value="1"/>
</dbReference>
<dbReference type="Proteomes" id="UP000085678">
    <property type="component" value="Unplaced"/>
</dbReference>
<keyword evidence="2" id="KW-0233">DNA recombination</keyword>
<protein>
    <submittedName>
        <fullName evidence="4">Uncharacterized protein LOC106179464 isoform X1</fullName>
    </submittedName>
</protein>
<dbReference type="Gene3D" id="1.10.150.130">
    <property type="match status" value="1"/>
</dbReference>
<dbReference type="GO" id="GO:0003677">
    <property type="term" value="F:DNA binding"/>
    <property type="evidence" value="ECO:0007669"/>
    <property type="project" value="UniProtKB-KW"/>
</dbReference>
<gene>
    <name evidence="4" type="primary">LOC106179464</name>
</gene>
<accession>A0A1S3K7Y1</accession>
<proteinExistence type="predicted"/>
<evidence type="ECO:0000256" key="1">
    <source>
        <dbReference type="ARBA" id="ARBA00023125"/>
    </source>
</evidence>
<evidence type="ECO:0000256" key="2">
    <source>
        <dbReference type="ARBA" id="ARBA00023172"/>
    </source>
</evidence>
<dbReference type="InterPro" id="IPR013762">
    <property type="entry name" value="Integrase-like_cat_sf"/>
</dbReference>
<dbReference type="InParanoid" id="A0A1S3K7Y1"/>
<evidence type="ECO:0000313" key="4">
    <source>
        <dbReference type="RefSeq" id="XP_013418549.1"/>
    </source>
</evidence>
<dbReference type="GO" id="GO:0006310">
    <property type="term" value="P:DNA recombination"/>
    <property type="evidence" value="ECO:0007669"/>
    <property type="project" value="UniProtKB-KW"/>
</dbReference>
<dbReference type="RefSeq" id="XP_013418549.1">
    <property type="nucleotide sequence ID" value="XM_013563095.2"/>
</dbReference>
<reference evidence="4" key="1">
    <citation type="submission" date="2025-08" db="UniProtKB">
        <authorList>
            <consortium name="RefSeq"/>
        </authorList>
    </citation>
    <scope>IDENTIFICATION</scope>
    <source>
        <tissue evidence="4">Gonads</tissue>
    </source>
</reference>